<dbReference type="InterPro" id="IPR009003">
    <property type="entry name" value="Peptidase_S1_PA"/>
</dbReference>
<protein>
    <submittedName>
        <fullName evidence="2">Serine protease</fullName>
    </submittedName>
</protein>
<reference evidence="2 3" key="1">
    <citation type="submission" date="2022-10" db="EMBL/GenBank/DDBJ databases">
        <title>Luteolibacter flavescens strain MCCC 1K03193, whole genome shotgun sequencing project.</title>
        <authorList>
            <person name="Zhao G."/>
            <person name="Shen L."/>
        </authorList>
    </citation>
    <scope>NUCLEOTIDE SEQUENCE [LARGE SCALE GENOMIC DNA]</scope>
    <source>
        <strain evidence="2 3">MCCC 1K03193</strain>
    </source>
</reference>
<dbReference type="EMBL" id="JAPDDS010000005">
    <property type="protein sequence ID" value="MCW1885429.1"/>
    <property type="molecule type" value="Genomic_DNA"/>
</dbReference>
<dbReference type="PANTHER" id="PTHR43019:SF23">
    <property type="entry name" value="PROTEASE DO-LIKE 5, CHLOROPLASTIC"/>
    <property type="match status" value="1"/>
</dbReference>
<name>A0ABT3FPE3_9BACT</name>
<feature type="chain" id="PRO_5045839578" evidence="1">
    <location>
        <begin position="24"/>
        <end position="287"/>
    </location>
</feature>
<dbReference type="InterPro" id="IPR001940">
    <property type="entry name" value="Peptidase_S1C"/>
</dbReference>
<dbReference type="GO" id="GO:0006508">
    <property type="term" value="P:proteolysis"/>
    <property type="evidence" value="ECO:0007669"/>
    <property type="project" value="UniProtKB-KW"/>
</dbReference>
<evidence type="ECO:0000256" key="1">
    <source>
        <dbReference type="SAM" id="SignalP"/>
    </source>
</evidence>
<dbReference type="SUPFAM" id="SSF50494">
    <property type="entry name" value="Trypsin-like serine proteases"/>
    <property type="match status" value="1"/>
</dbReference>
<accession>A0ABT3FPE3</accession>
<evidence type="ECO:0000313" key="3">
    <source>
        <dbReference type="Proteomes" id="UP001207930"/>
    </source>
</evidence>
<dbReference type="PRINTS" id="PR00834">
    <property type="entry name" value="PROTEASES2C"/>
</dbReference>
<gene>
    <name evidence="2" type="ORF">OKA04_11875</name>
</gene>
<dbReference type="GO" id="GO:0008233">
    <property type="term" value="F:peptidase activity"/>
    <property type="evidence" value="ECO:0007669"/>
    <property type="project" value="UniProtKB-KW"/>
</dbReference>
<keyword evidence="1" id="KW-0732">Signal</keyword>
<feature type="signal peptide" evidence="1">
    <location>
        <begin position="1"/>
        <end position="23"/>
    </location>
</feature>
<dbReference type="Pfam" id="PF13365">
    <property type="entry name" value="Trypsin_2"/>
    <property type="match status" value="1"/>
</dbReference>
<sequence>MPHLPPFKPLLLAILLSPVLSIAAPPVIDDGQLMRSFQTGVGAFVGNEGIPAADDIAKTSKAAVASEQPITLEQKPVASTDYEQISKSIFLVGSVYKCDKCSDWHAGGVATAWCVSEDGLMATNAHVLASAKGAAMGICDREGKCYPITSVVAVDPDADVALFRVKGEGFQPMPLGKAAPIGEKIRVISHPGRRYFMQTSGEVSRYYHQPAHREKGAATWMSITADYAKGSSGGPVFNTAGEVVGMVSSTQTIYYNSEDGTPNGPMQMVVKNCVPVDAIRALAEGAK</sequence>
<organism evidence="2 3">
    <name type="scientific">Luteolibacter flavescens</name>
    <dbReference type="NCBI Taxonomy" id="1859460"/>
    <lineage>
        <taxon>Bacteria</taxon>
        <taxon>Pseudomonadati</taxon>
        <taxon>Verrucomicrobiota</taxon>
        <taxon>Verrucomicrobiia</taxon>
        <taxon>Verrucomicrobiales</taxon>
        <taxon>Verrucomicrobiaceae</taxon>
        <taxon>Luteolibacter</taxon>
    </lineage>
</organism>
<dbReference type="RefSeq" id="WP_264501384.1">
    <property type="nucleotide sequence ID" value="NZ_JAPDDS010000005.1"/>
</dbReference>
<keyword evidence="2" id="KW-0645">Protease</keyword>
<comment type="caution">
    <text evidence="2">The sequence shown here is derived from an EMBL/GenBank/DDBJ whole genome shotgun (WGS) entry which is preliminary data.</text>
</comment>
<dbReference type="Proteomes" id="UP001207930">
    <property type="component" value="Unassembled WGS sequence"/>
</dbReference>
<keyword evidence="2" id="KW-0378">Hydrolase</keyword>
<proteinExistence type="predicted"/>
<keyword evidence="3" id="KW-1185">Reference proteome</keyword>
<dbReference type="PANTHER" id="PTHR43019">
    <property type="entry name" value="SERINE ENDOPROTEASE DEGS"/>
    <property type="match status" value="1"/>
</dbReference>
<evidence type="ECO:0000313" key="2">
    <source>
        <dbReference type="EMBL" id="MCW1885429.1"/>
    </source>
</evidence>
<dbReference type="Gene3D" id="2.40.10.120">
    <property type="match status" value="1"/>
</dbReference>